<keyword evidence="3" id="KW-1185">Reference proteome</keyword>
<proteinExistence type="predicted"/>
<evidence type="ECO:0000256" key="1">
    <source>
        <dbReference type="SAM" id="MobiDB-lite"/>
    </source>
</evidence>
<evidence type="ECO:0000313" key="2">
    <source>
        <dbReference type="EMBL" id="ORA10187.1"/>
    </source>
</evidence>
<name>A0A1W9ZAB2_MYCAI</name>
<reference evidence="2 3" key="1">
    <citation type="submission" date="2016-12" db="EMBL/GenBank/DDBJ databases">
        <title>The new phylogeny of genus Mycobacterium.</title>
        <authorList>
            <person name="Tortoli E."/>
            <person name="Trovato A."/>
            <person name="Cirillo D.M."/>
        </authorList>
    </citation>
    <scope>NUCLEOTIDE SEQUENCE [LARGE SCALE GENOMIC DNA]</scope>
    <source>
        <strain evidence="2 3">DSM 45069</strain>
    </source>
</reference>
<feature type="region of interest" description="Disordered" evidence="1">
    <location>
        <begin position="1"/>
        <end position="23"/>
    </location>
</feature>
<sequence length="303" mass="33571">MPADVSTPPAWPQGPAAPLPRTVTPFRGETVQSYLDRLAHANHLEPRGLRRYLADGPAICRPRPDWLATASGQPVGILHARLIGLAAPDRDTTRQRRHARPACRLCMARRGVYEPVYCWLPDYATVCCRHRRWIGAGTSTLDDQRDLRCAPAVIAAAQRHARLDRCHGDAARFAVRDAARIHRCWARSTSPFTLPPARADADTHIGAYPDLIALAAILAGAHRRIWGTAPATPARARAVDAVYVNVSARFPQHRDQTRPIEQWIHDQQLSATRRAHHFDAWKPRPGQSPRSPCPAGPAGRRQG</sequence>
<protein>
    <recommendedName>
        <fullName evidence="4">TniQ protein</fullName>
    </recommendedName>
</protein>
<organism evidence="2 3">
    <name type="scientific">Mycobacterium arosiense ATCC BAA-1401 = DSM 45069</name>
    <dbReference type="NCBI Taxonomy" id="1265311"/>
    <lineage>
        <taxon>Bacteria</taxon>
        <taxon>Bacillati</taxon>
        <taxon>Actinomycetota</taxon>
        <taxon>Actinomycetes</taxon>
        <taxon>Mycobacteriales</taxon>
        <taxon>Mycobacteriaceae</taxon>
        <taxon>Mycobacterium</taxon>
        <taxon>Mycobacterium avium complex (MAC)</taxon>
    </lineage>
</organism>
<evidence type="ECO:0008006" key="4">
    <source>
        <dbReference type="Google" id="ProtNLM"/>
    </source>
</evidence>
<dbReference type="AlphaFoldDB" id="A0A1W9ZAB2"/>
<dbReference type="EMBL" id="MVHG01000067">
    <property type="protein sequence ID" value="ORA10187.1"/>
    <property type="molecule type" value="Genomic_DNA"/>
</dbReference>
<feature type="region of interest" description="Disordered" evidence="1">
    <location>
        <begin position="279"/>
        <end position="303"/>
    </location>
</feature>
<comment type="caution">
    <text evidence="2">The sequence shown here is derived from an EMBL/GenBank/DDBJ whole genome shotgun (WGS) entry which is preliminary data.</text>
</comment>
<feature type="compositionally biased region" description="Pro residues" evidence="1">
    <location>
        <begin position="9"/>
        <end position="18"/>
    </location>
</feature>
<accession>A0A1W9ZAB2</accession>
<dbReference type="Proteomes" id="UP000192707">
    <property type="component" value="Unassembled WGS sequence"/>
</dbReference>
<evidence type="ECO:0000313" key="3">
    <source>
        <dbReference type="Proteomes" id="UP000192707"/>
    </source>
</evidence>
<gene>
    <name evidence="2" type="ORF">BST14_20745</name>
</gene>